<evidence type="ECO:0000259" key="8">
    <source>
        <dbReference type="Pfam" id="PF04825"/>
    </source>
</evidence>
<evidence type="ECO:0000256" key="4">
    <source>
        <dbReference type="ARBA" id="ARBA00022454"/>
    </source>
</evidence>
<dbReference type="PANTHER" id="PTHR12585">
    <property type="entry name" value="SCC1 / RAD21 FAMILY MEMBER"/>
    <property type="match status" value="1"/>
</dbReference>
<dbReference type="InterPro" id="IPR049589">
    <property type="entry name" value="NXP1_M-like"/>
</dbReference>
<comment type="subcellular location">
    <subcellularLocation>
        <location evidence="2">Chromosome</location>
    </subcellularLocation>
    <subcellularLocation>
        <location evidence="1">Nucleus</location>
    </subcellularLocation>
</comment>
<dbReference type="PANTHER" id="PTHR12585:SF69">
    <property type="entry name" value="FI11703P"/>
    <property type="match status" value="1"/>
</dbReference>
<evidence type="ECO:0000313" key="9">
    <source>
        <dbReference type="EMBL" id="OQV25104.1"/>
    </source>
</evidence>
<evidence type="ECO:0000256" key="6">
    <source>
        <dbReference type="SAM" id="MobiDB-lite"/>
    </source>
</evidence>
<name>A0A1W0XCB5_HYPEX</name>
<gene>
    <name evidence="9" type="ORF">BV898_00796</name>
</gene>
<dbReference type="EMBL" id="MTYJ01000003">
    <property type="protein sequence ID" value="OQV25104.1"/>
    <property type="molecule type" value="Genomic_DNA"/>
</dbReference>
<feature type="domain" description="Rad21/Rec8-like protein N-terminal" evidence="8">
    <location>
        <begin position="1"/>
        <end position="101"/>
    </location>
</feature>
<feature type="domain" description="Rad21/Rec8-like protein C-terminal eukaryotic" evidence="7">
    <location>
        <begin position="559"/>
        <end position="610"/>
    </location>
</feature>
<organism evidence="9 10">
    <name type="scientific">Hypsibius exemplaris</name>
    <name type="common">Freshwater tardigrade</name>
    <dbReference type="NCBI Taxonomy" id="2072580"/>
    <lineage>
        <taxon>Eukaryota</taxon>
        <taxon>Metazoa</taxon>
        <taxon>Ecdysozoa</taxon>
        <taxon>Tardigrada</taxon>
        <taxon>Eutardigrada</taxon>
        <taxon>Parachela</taxon>
        <taxon>Hypsibioidea</taxon>
        <taxon>Hypsibiidae</taxon>
        <taxon>Hypsibius</taxon>
    </lineage>
</organism>
<evidence type="ECO:0000256" key="5">
    <source>
        <dbReference type="ARBA" id="ARBA00023242"/>
    </source>
</evidence>
<evidence type="ECO:0000256" key="2">
    <source>
        <dbReference type="ARBA" id="ARBA00004286"/>
    </source>
</evidence>
<dbReference type="CDD" id="cd21792">
    <property type="entry name" value="Rad21_Rec8_M_NXP1-like"/>
    <property type="match status" value="1"/>
</dbReference>
<keyword evidence="10" id="KW-1185">Reference proteome</keyword>
<dbReference type="Pfam" id="PF04824">
    <property type="entry name" value="Rad21_Rec8"/>
    <property type="match status" value="1"/>
</dbReference>
<dbReference type="Pfam" id="PF04825">
    <property type="entry name" value="Rad21_Rec8_N"/>
    <property type="match status" value="1"/>
</dbReference>
<dbReference type="AlphaFoldDB" id="A0A1W0XCB5"/>
<dbReference type="InterPro" id="IPR039781">
    <property type="entry name" value="Rad21/Rec8-like"/>
</dbReference>
<dbReference type="GO" id="GO:0008278">
    <property type="term" value="C:cohesin complex"/>
    <property type="evidence" value="ECO:0007669"/>
    <property type="project" value="InterPro"/>
</dbReference>
<dbReference type="GO" id="GO:0003682">
    <property type="term" value="F:chromatin binding"/>
    <property type="evidence" value="ECO:0007669"/>
    <property type="project" value="TreeGrafter"/>
</dbReference>
<protein>
    <submittedName>
        <fullName evidence="9">Double-strand-break repair protein rad21-like protein</fullName>
    </submittedName>
</protein>
<comment type="similarity">
    <text evidence="3">Belongs to the rad21 family.</text>
</comment>
<dbReference type="GO" id="GO:0005634">
    <property type="term" value="C:nucleus"/>
    <property type="evidence" value="ECO:0007669"/>
    <property type="project" value="UniProtKB-SubCell"/>
</dbReference>
<accession>A0A1W0XCB5</accession>
<dbReference type="InterPro" id="IPR023093">
    <property type="entry name" value="ScpA-like_C"/>
</dbReference>
<dbReference type="InterPro" id="IPR006910">
    <property type="entry name" value="Rad21_Rec8_N"/>
</dbReference>
<evidence type="ECO:0000256" key="1">
    <source>
        <dbReference type="ARBA" id="ARBA00004123"/>
    </source>
</evidence>
<feature type="compositionally biased region" description="Basic and acidic residues" evidence="6">
    <location>
        <begin position="210"/>
        <end position="226"/>
    </location>
</feature>
<dbReference type="GO" id="GO:0007062">
    <property type="term" value="P:sister chromatid cohesion"/>
    <property type="evidence" value="ECO:0007669"/>
    <property type="project" value="InterPro"/>
</dbReference>
<reference evidence="10" key="1">
    <citation type="submission" date="2017-01" db="EMBL/GenBank/DDBJ databases">
        <title>Comparative genomics of anhydrobiosis in the tardigrade Hypsibius dujardini.</title>
        <authorList>
            <person name="Yoshida Y."/>
            <person name="Koutsovoulos G."/>
            <person name="Laetsch D."/>
            <person name="Stevens L."/>
            <person name="Kumar S."/>
            <person name="Horikawa D."/>
            <person name="Ishino K."/>
            <person name="Komine S."/>
            <person name="Tomita M."/>
            <person name="Blaxter M."/>
            <person name="Arakawa K."/>
        </authorList>
    </citation>
    <scope>NUCLEOTIDE SEQUENCE [LARGE SCALE GENOMIC DNA]</scope>
    <source>
        <strain evidence="10">Z151</strain>
    </source>
</reference>
<dbReference type="Gene3D" id="1.10.10.580">
    <property type="entry name" value="Structural maintenance of chromosome 1. Chain E"/>
    <property type="match status" value="1"/>
</dbReference>
<evidence type="ECO:0000256" key="3">
    <source>
        <dbReference type="ARBA" id="ARBA00009870"/>
    </source>
</evidence>
<keyword evidence="4" id="KW-0158">Chromosome</keyword>
<dbReference type="OrthoDB" id="10071381at2759"/>
<feature type="region of interest" description="Disordered" evidence="6">
    <location>
        <begin position="451"/>
        <end position="531"/>
    </location>
</feature>
<comment type="caution">
    <text evidence="9">The sequence shown here is derived from an EMBL/GenBank/DDBJ whole genome shotgun (WGS) entry which is preliminary data.</text>
</comment>
<dbReference type="SUPFAM" id="SSF46785">
    <property type="entry name" value="Winged helix' DNA-binding domain"/>
    <property type="match status" value="1"/>
</dbReference>
<proteinExistence type="inferred from homology"/>
<evidence type="ECO:0000313" key="10">
    <source>
        <dbReference type="Proteomes" id="UP000192578"/>
    </source>
</evidence>
<dbReference type="GO" id="GO:1990414">
    <property type="term" value="P:replication-born double-strand break repair via sister chromatid exchange"/>
    <property type="evidence" value="ECO:0007669"/>
    <property type="project" value="TreeGrafter"/>
</dbReference>
<dbReference type="InterPro" id="IPR006909">
    <property type="entry name" value="Rad21/Rec8_C_eu"/>
</dbReference>
<dbReference type="Proteomes" id="UP000192578">
    <property type="component" value="Unassembled WGS sequence"/>
</dbReference>
<keyword evidence="5" id="KW-0539">Nucleus</keyword>
<sequence>MFYAHFVLSKKGPLAKVWLAAHWERKLTKTHVFETNIEETVEDILNPKVKLALRTSGHLLLGVVRIYSRKAKYLLQDCNDALGRIKLAFRPISIDLPAESRVANKTAITLPAAGKEMVPREYNMTEIDFDLDMEDYSDKELSERFTMNIANEAAITLNETIIQPSQRGQPKGDDPLISDFDDANFDYFAMMDMDKPNPDDVDDLNKFGFGKRDADGNRIEDEERPAPENNGFDFDEEPQVDPAAQPAEHAFGDEADANAPPTDAATALQQIQNEGHLNGEQNGVAGNAFQDPDLAAVAGSVNASARNSLERLPGGSIIVKPMNDRMRLKRKRKALIDEQKTISSDQMRAQLQDTSDIVRALDMAPSTLKLMYIKENSSVEKMWSMPGYMGDEFEAPGFSHKLLAMFSERALIPVEEHLEDTEDFFGSTINSTMATLEPMNTFAHDFDINDEQPIVPDIDNQDAPLRPGKSKRATDDLNLEEENDNIHDNNELFNDDLGRGISKRARISGKSDDEDDEDPDAHPEDHNRMSKRTKVVFDQFANLLIRRHTPRHSNPDGSQSVNFKELTRGHQTRKEVAQRFYSTLVLKKLQAVDVEQGEPYGDIWLKKGGRFANFNT</sequence>
<dbReference type="InterPro" id="IPR036390">
    <property type="entry name" value="WH_DNA-bd_sf"/>
</dbReference>
<evidence type="ECO:0000259" key="7">
    <source>
        <dbReference type="Pfam" id="PF04824"/>
    </source>
</evidence>
<feature type="region of interest" description="Disordered" evidence="6">
    <location>
        <begin position="196"/>
        <end position="241"/>
    </location>
</feature>